<protein>
    <submittedName>
        <fullName evidence="1">Uncharacterized protein</fullName>
    </submittedName>
</protein>
<evidence type="ECO:0000313" key="1">
    <source>
        <dbReference type="EMBL" id="KAF2632838.1"/>
    </source>
</evidence>
<evidence type="ECO:0000313" key="2">
    <source>
        <dbReference type="Proteomes" id="UP000799754"/>
    </source>
</evidence>
<dbReference type="EMBL" id="MU006702">
    <property type="protein sequence ID" value="KAF2632838.1"/>
    <property type="molecule type" value="Genomic_DNA"/>
</dbReference>
<gene>
    <name evidence="1" type="ORF">BU25DRAFT_406149</name>
</gene>
<reference evidence="1" key="1">
    <citation type="journal article" date="2020" name="Stud. Mycol.">
        <title>101 Dothideomycetes genomes: a test case for predicting lifestyles and emergence of pathogens.</title>
        <authorList>
            <person name="Haridas S."/>
            <person name="Albert R."/>
            <person name="Binder M."/>
            <person name="Bloem J."/>
            <person name="Labutti K."/>
            <person name="Salamov A."/>
            <person name="Andreopoulos B."/>
            <person name="Baker S."/>
            <person name="Barry K."/>
            <person name="Bills G."/>
            <person name="Bluhm B."/>
            <person name="Cannon C."/>
            <person name="Castanera R."/>
            <person name="Culley D."/>
            <person name="Daum C."/>
            <person name="Ezra D."/>
            <person name="Gonzalez J."/>
            <person name="Henrissat B."/>
            <person name="Kuo A."/>
            <person name="Liang C."/>
            <person name="Lipzen A."/>
            <person name="Lutzoni F."/>
            <person name="Magnuson J."/>
            <person name="Mondo S."/>
            <person name="Nolan M."/>
            <person name="Ohm R."/>
            <person name="Pangilinan J."/>
            <person name="Park H.-J."/>
            <person name="Ramirez L."/>
            <person name="Alfaro M."/>
            <person name="Sun H."/>
            <person name="Tritt A."/>
            <person name="Yoshinaga Y."/>
            <person name="Zwiers L.-H."/>
            <person name="Turgeon B."/>
            <person name="Goodwin S."/>
            <person name="Spatafora J."/>
            <person name="Crous P."/>
            <person name="Grigoriev I."/>
        </authorList>
    </citation>
    <scope>NUCLEOTIDE SEQUENCE</scope>
    <source>
        <strain evidence="1">CBS 525.71</strain>
    </source>
</reference>
<comment type="caution">
    <text evidence="1">The sequence shown here is derived from an EMBL/GenBank/DDBJ whole genome shotgun (WGS) entry which is preliminary data.</text>
</comment>
<proteinExistence type="predicted"/>
<organism evidence="1 2">
    <name type="scientific">Macroventuria anomochaeta</name>
    <dbReference type="NCBI Taxonomy" id="301207"/>
    <lineage>
        <taxon>Eukaryota</taxon>
        <taxon>Fungi</taxon>
        <taxon>Dikarya</taxon>
        <taxon>Ascomycota</taxon>
        <taxon>Pezizomycotina</taxon>
        <taxon>Dothideomycetes</taxon>
        <taxon>Pleosporomycetidae</taxon>
        <taxon>Pleosporales</taxon>
        <taxon>Pleosporineae</taxon>
        <taxon>Didymellaceae</taxon>
        <taxon>Macroventuria</taxon>
    </lineage>
</organism>
<sequence>MVHPFTTIIELLCSPQVAPITIVTILRTQQYHSASSLRSLFKPPSLPSPTSHRPLTRALPSMPLQVTTMFNPSHLPQHSSHRRRHPSLHVLSSHTHSIIHTRHAGWVSQGSVR</sequence>
<name>A0ACB6SFS2_9PLEO</name>
<accession>A0ACB6SFS2</accession>
<keyword evidence="2" id="KW-1185">Reference proteome</keyword>
<dbReference type="Proteomes" id="UP000799754">
    <property type="component" value="Unassembled WGS sequence"/>
</dbReference>